<gene>
    <name evidence="2" type="primary">LOC107806141</name>
</gene>
<name>A0A1S4BAA5_TOBAC</name>
<sequence length="168" mass="18722">MRRLNGASGKGDEIVRQVPPVEKLFIGGDFNGHIGSTASGYGEVHGGFDFGERNGGGTSLLDFVKAFGLVIANSSFRKREGHLVTFQNVVAKTHIDYLLLRSKINIPVFADKRIRFRRRHNRRAERQIAITEIGFDLARYNRDPARHNGAPAKLEPQVQTDEAKKKAP</sequence>
<dbReference type="InterPro" id="IPR036691">
    <property type="entry name" value="Endo/exonu/phosph_ase_sf"/>
</dbReference>
<dbReference type="RefSeq" id="XP_016485733.1">
    <property type="nucleotide sequence ID" value="XM_016630247.1"/>
</dbReference>
<evidence type="ECO:0000256" key="1">
    <source>
        <dbReference type="SAM" id="MobiDB-lite"/>
    </source>
</evidence>
<dbReference type="KEGG" id="nta:107806141"/>
<protein>
    <recommendedName>
        <fullName evidence="3">Craniofacial development protein 2-like</fullName>
    </recommendedName>
</protein>
<evidence type="ECO:0000313" key="2">
    <source>
        <dbReference type="RefSeq" id="XP_016485733.1"/>
    </source>
</evidence>
<accession>A0A1S4BAA5</accession>
<feature type="region of interest" description="Disordered" evidence="1">
    <location>
        <begin position="146"/>
        <end position="168"/>
    </location>
</feature>
<organism evidence="2">
    <name type="scientific">Nicotiana tabacum</name>
    <name type="common">Common tobacco</name>
    <dbReference type="NCBI Taxonomy" id="4097"/>
    <lineage>
        <taxon>Eukaryota</taxon>
        <taxon>Viridiplantae</taxon>
        <taxon>Streptophyta</taxon>
        <taxon>Embryophyta</taxon>
        <taxon>Tracheophyta</taxon>
        <taxon>Spermatophyta</taxon>
        <taxon>Magnoliopsida</taxon>
        <taxon>eudicotyledons</taxon>
        <taxon>Gunneridae</taxon>
        <taxon>Pentapetalae</taxon>
        <taxon>asterids</taxon>
        <taxon>lamiids</taxon>
        <taxon>Solanales</taxon>
        <taxon>Solanaceae</taxon>
        <taxon>Nicotianoideae</taxon>
        <taxon>Nicotianeae</taxon>
        <taxon>Nicotiana</taxon>
    </lineage>
</organism>
<dbReference type="InterPro" id="IPR027124">
    <property type="entry name" value="Swc5/CFDP1/2"/>
</dbReference>
<evidence type="ECO:0008006" key="3">
    <source>
        <dbReference type="Google" id="ProtNLM"/>
    </source>
</evidence>
<dbReference type="AlphaFoldDB" id="A0A1S4BAA5"/>
<dbReference type="PaxDb" id="4097-A0A1S4BAA5"/>
<dbReference type="OrthoDB" id="418748at2759"/>
<proteinExistence type="predicted"/>
<dbReference type="Gene3D" id="3.60.10.10">
    <property type="entry name" value="Endonuclease/exonuclease/phosphatase"/>
    <property type="match status" value="1"/>
</dbReference>
<reference evidence="2" key="1">
    <citation type="submission" date="2025-08" db="UniProtKB">
        <authorList>
            <consortium name="RefSeq"/>
        </authorList>
    </citation>
    <scope>IDENTIFICATION</scope>
</reference>
<dbReference type="PANTHER" id="PTHR23227">
    <property type="entry name" value="BUCENTAUR RELATED"/>
    <property type="match status" value="1"/>
</dbReference>
<dbReference type="PANTHER" id="PTHR23227:SF67">
    <property type="entry name" value="CRANIOFACIAL DEVELOPMENT PROTEIN 2-LIKE"/>
    <property type="match status" value="1"/>
</dbReference>
<feature type="non-terminal residue" evidence="2">
    <location>
        <position position="168"/>
    </location>
</feature>
<dbReference type="STRING" id="4097.A0A1S4BAA5"/>